<dbReference type="InterPro" id="IPR001845">
    <property type="entry name" value="HTH_ArsR_DNA-bd_dom"/>
</dbReference>
<reference evidence="5 6" key="1">
    <citation type="submission" date="2023-07" db="EMBL/GenBank/DDBJ databases">
        <title>The novel representative of Negativicutes class, Anaeroselena agilis gen. nov. sp. nov.</title>
        <authorList>
            <person name="Prokofeva M.I."/>
            <person name="Elcheninov A.G."/>
            <person name="Klyukina A."/>
            <person name="Kublanov I.V."/>
            <person name="Frolov E.N."/>
            <person name="Podosokorskaya O.A."/>
        </authorList>
    </citation>
    <scope>NUCLEOTIDE SEQUENCE [LARGE SCALE GENOMIC DNA]</scope>
    <source>
        <strain evidence="5 6">4137-cl</strain>
    </source>
</reference>
<dbReference type="CDD" id="cd00090">
    <property type="entry name" value="HTH_ARSR"/>
    <property type="match status" value="1"/>
</dbReference>
<comment type="caution">
    <text evidence="5">The sequence shown here is derived from an EMBL/GenBank/DDBJ whole genome shotgun (WGS) entry which is preliminary data.</text>
</comment>
<name>A0ABU3NU05_9FIRM</name>
<evidence type="ECO:0000256" key="3">
    <source>
        <dbReference type="ARBA" id="ARBA00023163"/>
    </source>
</evidence>
<evidence type="ECO:0000256" key="2">
    <source>
        <dbReference type="ARBA" id="ARBA00023125"/>
    </source>
</evidence>
<feature type="domain" description="HTH arsR-type" evidence="4">
    <location>
        <begin position="1"/>
        <end position="89"/>
    </location>
</feature>
<gene>
    <name evidence="5" type="ORF">Q4T40_03485</name>
</gene>
<dbReference type="EMBL" id="JAUOZS010000001">
    <property type="protein sequence ID" value="MDT8900301.1"/>
    <property type="molecule type" value="Genomic_DNA"/>
</dbReference>
<keyword evidence="3" id="KW-0804">Transcription</keyword>
<dbReference type="InterPro" id="IPR011991">
    <property type="entry name" value="ArsR-like_HTH"/>
</dbReference>
<dbReference type="Gene3D" id="1.10.10.10">
    <property type="entry name" value="Winged helix-like DNA-binding domain superfamily/Winged helix DNA-binding domain"/>
    <property type="match status" value="1"/>
</dbReference>
<dbReference type="NCBIfam" id="NF033788">
    <property type="entry name" value="HTH_metalloreg"/>
    <property type="match status" value="1"/>
</dbReference>
<dbReference type="InterPro" id="IPR051081">
    <property type="entry name" value="HTH_MetalResp_TranReg"/>
</dbReference>
<dbReference type="RefSeq" id="WP_413778851.1">
    <property type="nucleotide sequence ID" value="NZ_JAUOZS010000001.1"/>
</dbReference>
<evidence type="ECO:0000256" key="1">
    <source>
        <dbReference type="ARBA" id="ARBA00023015"/>
    </source>
</evidence>
<keyword evidence="2" id="KW-0238">DNA-binding</keyword>
<dbReference type="InterPro" id="IPR036390">
    <property type="entry name" value="WH_DNA-bd_sf"/>
</dbReference>
<accession>A0ABU3NU05</accession>
<proteinExistence type="predicted"/>
<dbReference type="PRINTS" id="PR00778">
    <property type="entry name" value="HTHARSR"/>
</dbReference>
<keyword evidence="1" id="KW-0805">Transcription regulation</keyword>
<evidence type="ECO:0000259" key="4">
    <source>
        <dbReference type="PROSITE" id="PS50987"/>
    </source>
</evidence>
<dbReference type="PANTHER" id="PTHR33154">
    <property type="entry name" value="TRANSCRIPTIONAL REGULATOR, ARSR FAMILY"/>
    <property type="match status" value="1"/>
</dbReference>
<evidence type="ECO:0000313" key="5">
    <source>
        <dbReference type="EMBL" id="MDT8900301.1"/>
    </source>
</evidence>
<dbReference type="PROSITE" id="PS50987">
    <property type="entry name" value="HTH_ARSR_2"/>
    <property type="match status" value="1"/>
</dbReference>
<dbReference type="Proteomes" id="UP001254848">
    <property type="component" value="Unassembled WGS sequence"/>
</dbReference>
<protein>
    <submittedName>
        <fullName evidence="5">Metalloregulator ArsR/SmtB family transcription factor</fullName>
    </submittedName>
</protein>
<evidence type="ECO:0000313" key="6">
    <source>
        <dbReference type="Proteomes" id="UP001254848"/>
    </source>
</evidence>
<organism evidence="5 6">
    <name type="scientific">Anaeroselena agilis</name>
    <dbReference type="NCBI Taxonomy" id="3063788"/>
    <lineage>
        <taxon>Bacteria</taxon>
        <taxon>Bacillati</taxon>
        <taxon>Bacillota</taxon>
        <taxon>Negativicutes</taxon>
        <taxon>Acetonemataceae</taxon>
        <taxon>Anaeroselena</taxon>
    </lineage>
</organism>
<keyword evidence="6" id="KW-1185">Reference proteome</keyword>
<dbReference type="PANTHER" id="PTHR33154:SF33">
    <property type="entry name" value="TRANSCRIPTIONAL REPRESSOR SDPR"/>
    <property type="match status" value="1"/>
</dbReference>
<dbReference type="SMART" id="SM00418">
    <property type="entry name" value="HTH_ARSR"/>
    <property type="match status" value="1"/>
</dbReference>
<sequence length="97" mass="11420">MWCLADTLKALGDESRLKIVKMLQEGKLPVGEIAQRCGLSQPTVSYHLKILKQVGIAINNRDGKWIYYNLNPDIFVYLALFMQYRKRRWFGIRCREQ</sequence>
<dbReference type="SUPFAM" id="SSF46785">
    <property type="entry name" value="Winged helix' DNA-binding domain"/>
    <property type="match status" value="1"/>
</dbReference>
<dbReference type="Pfam" id="PF01022">
    <property type="entry name" value="HTH_5"/>
    <property type="match status" value="1"/>
</dbReference>
<dbReference type="InterPro" id="IPR036388">
    <property type="entry name" value="WH-like_DNA-bd_sf"/>
</dbReference>